<feature type="domain" description="PAC" evidence="15">
    <location>
        <begin position="237"/>
        <end position="289"/>
    </location>
</feature>
<gene>
    <name evidence="16" type="ORF">HUK38_13215</name>
</gene>
<dbReference type="InterPro" id="IPR011006">
    <property type="entry name" value="CheY-like_superfamily"/>
</dbReference>
<accession>A0A839HE15</accession>
<dbReference type="FunFam" id="3.30.565.10:FF:000010">
    <property type="entry name" value="Sensor histidine kinase RcsC"/>
    <property type="match status" value="1"/>
</dbReference>
<evidence type="ECO:0000259" key="12">
    <source>
        <dbReference type="PROSITE" id="PS50109"/>
    </source>
</evidence>
<dbReference type="InterPro" id="IPR001789">
    <property type="entry name" value="Sig_transdc_resp-reg_receiver"/>
</dbReference>
<dbReference type="Gene3D" id="3.30.565.10">
    <property type="entry name" value="Histidine kinase-like ATPase, C-terminal domain"/>
    <property type="match status" value="1"/>
</dbReference>
<dbReference type="CDD" id="cd00082">
    <property type="entry name" value="HisKA"/>
    <property type="match status" value="1"/>
</dbReference>
<dbReference type="SUPFAM" id="SSF55874">
    <property type="entry name" value="ATPase domain of HSP90 chaperone/DNA topoisomerase II/histidine kinase"/>
    <property type="match status" value="1"/>
</dbReference>
<dbReference type="InterPro" id="IPR005467">
    <property type="entry name" value="His_kinase_dom"/>
</dbReference>
<keyword evidence="17" id="KW-1185">Reference proteome</keyword>
<dbReference type="InterPro" id="IPR013655">
    <property type="entry name" value="PAS_fold_3"/>
</dbReference>
<evidence type="ECO:0000259" key="15">
    <source>
        <dbReference type="PROSITE" id="PS50113"/>
    </source>
</evidence>
<evidence type="ECO:0000256" key="10">
    <source>
        <dbReference type="ARBA" id="ARBA00068150"/>
    </source>
</evidence>
<evidence type="ECO:0000256" key="4">
    <source>
        <dbReference type="ARBA" id="ARBA00022679"/>
    </source>
</evidence>
<protein>
    <recommendedName>
        <fullName evidence="10">Sensory/regulatory protein RpfC</fullName>
        <ecNumber evidence="2">2.7.13.3</ecNumber>
    </recommendedName>
</protein>
<dbReference type="CDD" id="cd00130">
    <property type="entry name" value="PAS"/>
    <property type="match status" value="1"/>
</dbReference>
<comment type="catalytic activity">
    <reaction evidence="1">
        <text>ATP + protein L-histidine = ADP + protein N-phospho-L-histidine.</text>
        <dbReference type="EC" id="2.7.13.3"/>
    </reaction>
</comment>
<dbReference type="InterPro" id="IPR001610">
    <property type="entry name" value="PAC"/>
</dbReference>
<dbReference type="AlphaFoldDB" id="A0A839HE15"/>
<name>A0A839HE15_9GAMM</name>
<dbReference type="SMART" id="SM00388">
    <property type="entry name" value="HisKA"/>
    <property type="match status" value="1"/>
</dbReference>
<dbReference type="Gene3D" id="3.30.450.20">
    <property type="entry name" value="PAS domain"/>
    <property type="match status" value="1"/>
</dbReference>
<evidence type="ECO:0000259" key="13">
    <source>
        <dbReference type="PROSITE" id="PS50110"/>
    </source>
</evidence>
<dbReference type="GO" id="GO:0000155">
    <property type="term" value="F:phosphorelay sensor kinase activity"/>
    <property type="evidence" value="ECO:0007669"/>
    <property type="project" value="InterPro"/>
</dbReference>
<dbReference type="CDD" id="cd16922">
    <property type="entry name" value="HATPase_EvgS-ArcB-TorS-like"/>
    <property type="match status" value="1"/>
</dbReference>
<keyword evidence="5" id="KW-0547">Nucleotide-binding</keyword>
<dbReference type="Pfam" id="PF00072">
    <property type="entry name" value="Response_reg"/>
    <property type="match status" value="1"/>
</dbReference>
<dbReference type="PROSITE" id="PS50110">
    <property type="entry name" value="RESPONSE_REGULATORY"/>
    <property type="match status" value="2"/>
</dbReference>
<evidence type="ECO:0000256" key="2">
    <source>
        <dbReference type="ARBA" id="ARBA00012438"/>
    </source>
</evidence>
<keyword evidence="6" id="KW-0418">Kinase</keyword>
<dbReference type="SMART" id="SM00387">
    <property type="entry name" value="HATPase_c"/>
    <property type="match status" value="1"/>
</dbReference>
<evidence type="ECO:0000256" key="11">
    <source>
        <dbReference type="PROSITE-ProRule" id="PRU00169"/>
    </source>
</evidence>
<feature type="domain" description="PAS" evidence="14">
    <location>
        <begin position="162"/>
        <end position="234"/>
    </location>
</feature>
<feature type="domain" description="Histidine kinase" evidence="12">
    <location>
        <begin position="307"/>
        <end position="529"/>
    </location>
</feature>
<dbReference type="Gene3D" id="3.40.50.2300">
    <property type="match status" value="2"/>
</dbReference>
<keyword evidence="7" id="KW-0067">ATP-binding</keyword>
<comment type="caution">
    <text evidence="16">The sequence shown here is derived from an EMBL/GenBank/DDBJ whole genome shotgun (WGS) entry which is preliminary data.</text>
</comment>
<evidence type="ECO:0000256" key="3">
    <source>
        <dbReference type="ARBA" id="ARBA00022553"/>
    </source>
</evidence>
<dbReference type="InterPro" id="IPR036890">
    <property type="entry name" value="HATPase_C_sf"/>
</dbReference>
<dbReference type="Pfam" id="PF08447">
    <property type="entry name" value="PAS_3"/>
    <property type="match status" value="1"/>
</dbReference>
<evidence type="ECO:0000256" key="1">
    <source>
        <dbReference type="ARBA" id="ARBA00000085"/>
    </source>
</evidence>
<dbReference type="InterPro" id="IPR003661">
    <property type="entry name" value="HisK_dim/P_dom"/>
</dbReference>
<dbReference type="PROSITE" id="PS50112">
    <property type="entry name" value="PAS"/>
    <property type="match status" value="1"/>
</dbReference>
<dbReference type="SUPFAM" id="SSF47384">
    <property type="entry name" value="Homodimeric domain of signal transducing histidine kinase"/>
    <property type="match status" value="1"/>
</dbReference>
<dbReference type="InterPro" id="IPR036097">
    <property type="entry name" value="HisK_dim/P_sf"/>
</dbReference>
<dbReference type="NCBIfam" id="TIGR00229">
    <property type="entry name" value="sensory_box"/>
    <property type="match status" value="1"/>
</dbReference>
<comment type="subunit">
    <text evidence="9">At low DSF concentrations, interacts with RpfF.</text>
</comment>
<evidence type="ECO:0000256" key="9">
    <source>
        <dbReference type="ARBA" id="ARBA00064003"/>
    </source>
</evidence>
<feature type="domain" description="Response regulatory" evidence="13">
    <location>
        <begin position="543"/>
        <end position="664"/>
    </location>
</feature>
<dbReference type="InterPro" id="IPR004358">
    <property type="entry name" value="Sig_transdc_His_kin-like_C"/>
</dbReference>
<dbReference type="EMBL" id="JABVCQ010000039">
    <property type="protein sequence ID" value="MBB1127175.1"/>
    <property type="molecule type" value="Genomic_DNA"/>
</dbReference>
<keyword evidence="8" id="KW-0902">Two-component regulatory system</keyword>
<dbReference type="PROSITE" id="PS50113">
    <property type="entry name" value="PAC"/>
    <property type="match status" value="1"/>
</dbReference>
<feature type="modified residue" description="4-aspartylphosphate" evidence="11">
    <location>
        <position position="597"/>
    </location>
</feature>
<evidence type="ECO:0000313" key="16">
    <source>
        <dbReference type="EMBL" id="MBB1127175.1"/>
    </source>
</evidence>
<dbReference type="RefSeq" id="WP_182584802.1">
    <property type="nucleotide sequence ID" value="NZ_JABVCQ010000039.1"/>
</dbReference>
<dbReference type="SMART" id="SM00091">
    <property type="entry name" value="PAS"/>
    <property type="match status" value="1"/>
</dbReference>
<dbReference type="CDD" id="cd17546">
    <property type="entry name" value="REC_hyHK_CKI1_RcsC-like"/>
    <property type="match status" value="1"/>
</dbReference>
<dbReference type="InterPro" id="IPR035965">
    <property type="entry name" value="PAS-like_dom_sf"/>
</dbReference>
<dbReference type="Pfam" id="PF02518">
    <property type="entry name" value="HATPase_c"/>
    <property type="match status" value="1"/>
</dbReference>
<dbReference type="GO" id="GO:0005524">
    <property type="term" value="F:ATP binding"/>
    <property type="evidence" value="ECO:0007669"/>
    <property type="project" value="UniProtKB-KW"/>
</dbReference>
<evidence type="ECO:0000259" key="14">
    <source>
        <dbReference type="PROSITE" id="PS50112"/>
    </source>
</evidence>
<dbReference type="InterPro" id="IPR000014">
    <property type="entry name" value="PAS"/>
</dbReference>
<dbReference type="InterPro" id="IPR000700">
    <property type="entry name" value="PAS-assoc_C"/>
</dbReference>
<organism evidence="16 17">
    <name type="scientific">Thiospirillum jenense</name>
    <dbReference type="NCBI Taxonomy" id="1653858"/>
    <lineage>
        <taxon>Bacteria</taxon>
        <taxon>Pseudomonadati</taxon>
        <taxon>Pseudomonadota</taxon>
        <taxon>Gammaproteobacteria</taxon>
        <taxon>Chromatiales</taxon>
        <taxon>Chromatiaceae</taxon>
        <taxon>Thiospirillum</taxon>
    </lineage>
</organism>
<dbReference type="SMART" id="SM00448">
    <property type="entry name" value="REC"/>
    <property type="match status" value="1"/>
</dbReference>
<keyword evidence="3 11" id="KW-0597">Phosphoprotein</keyword>
<evidence type="ECO:0000313" key="17">
    <source>
        <dbReference type="Proteomes" id="UP000548632"/>
    </source>
</evidence>
<evidence type="ECO:0000256" key="5">
    <source>
        <dbReference type="ARBA" id="ARBA00022741"/>
    </source>
</evidence>
<dbReference type="Gene3D" id="2.10.70.100">
    <property type="match status" value="1"/>
</dbReference>
<keyword evidence="4" id="KW-0808">Transferase</keyword>
<dbReference type="Pfam" id="PF00512">
    <property type="entry name" value="HisKA"/>
    <property type="match status" value="1"/>
</dbReference>
<dbReference type="Proteomes" id="UP000548632">
    <property type="component" value="Unassembled WGS sequence"/>
</dbReference>
<reference evidence="16 17" key="1">
    <citation type="journal article" date="2020" name="Arch. Microbiol.">
        <title>The genome sequence of the giant phototrophic gammaproteobacterium Thiospirillum jenense gives insight into its physiological properties and phylogenetic relationships.</title>
        <authorList>
            <person name="Imhoff J.F."/>
            <person name="Meyer T.E."/>
            <person name="Kyndt J.A."/>
        </authorList>
    </citation>
    <scope>NUCLEOTIDE SEQUENCE [LARGE SCALE GENOMIC DNA]</scope>
    <source>
        <strain evidence="16 17">DSM 216</strain>
    </source>
</reference>
<dbReference type="InterPro" id="IPR003594">
    <property type="entry name" value="HATPase_dom"/>
</dbReference>
<dbReference type="PROSITE" id="PS50109">
    <property type="entry name" value="HIS_KIN"/>
    <property type="match status" value="1"/>
</dbReference>
<proteinExistence type="predicted"/>
<sequence>MSFSVESQLLLELMLAVGESTQLDTMLRRFLVEMLRLLNGSGGVIVQLAAEDPDYNETELFSCLLPRTLPRSRCYSTFCAQWPPARLHQLLLQQPDESPLVSLHEECVVHAFRLTGFGLLIFLRSHEIGMLSTSFQQAFIPVTRKLANAARACLFEERLCRQTQRLELASQAAGIGIWEWDIKHQRLHWDAHMFDIFGVAPDDFTGCFEDWTQRVYPDDLQPILHHLQTIFNQGERFHSEFRICRPNGEVRHLRCYAAITRDEAGQPERMVGTSFDITTQKLAEIEMRQARLLAEQANRAKSQFLANMSHEIRTPMNGIIGMTELTLDTPLSTTQRDYLTIVRTSAENLLSIINDILDFAQIEAGRIAIVRQPFSIHATIAILLKKITARASHKGLTVAWSLPASFPNQSLGDADRLLQILMNLCDNALKFTPREGEIRVLATIASTDHNQELLTIQVSDTGHGIPADQLGRIFHAFTQVDASSTRRFGGTGLGLTIATSLVELMDGRLWVESEEGAGSDFFFTVPLGKIDAIARPRFNSNVPVLCAAVHPLTQATLESWLTNWGVQVATAATTAQILELARHRRELGQAFGVFIIDNTHQSLNGFALVRTLFAEQLLDNAQVVLLIADTAQEQVFKLGEYQIAAILTCPPTPDELWQILSQLFAIRSQSSHGQLLARPAELSCTPRHVLLVEDNSVNQNLVGTLLRKWGYEVTCADNGLDAIAHFRPGLFHLVLMDMRMPHMDGIEATRQLRMMENNTQSRTPIIAMSTNDRASDREACLAAGMDEHLIKPLCAEQIQAMLMRFVSANSGAN</sequence>
<dbReference type="EC" id="2.7.13.3" evidence="2"/>
<dbReference type="PANTHER" id="PTHR45339">
    <property type="entry name" value="HYBRID SIGNAL TRANSDUCTION HISTIDINE KINASE J"/>
    <property type="match status" value="1"/>
</dbReference>
<dbReference type="SUPFAM" id="SSF52172">
    <property type="entry name" value="CheY-like"/>
    <property type="match status" value="2"/>
</dbReference>
<feature type="modified residue" description="4-aspartylphosphate" evidence="11">
    <location>
        <position position="737"/>
    </location>
</feature>
<feature type="domain" description="Response regulatory" evidence="13">
    <location>
        <begin position="688"/>
        <end position="806"/>
    </location>
</feature>
<dbReference type="SMART" id="SM00086">
    <property type="entry name" value="PAC"/>
    <property type="match status" value="1"/>
</dbReference>
<evidence type="ECO:0000256" key="6">
    <source>
        <dbReference type="ARBA" id="ARBA00022777"/>
    </source>
</evidence>
<dbReference type="Gene3D" id="1.10.287.130">
    <property type="match status" value="1"/>
</dbReference>
<dbReference type="SUPFAM" id="SSF55785">
    <property type="entry name" value="PYP-like sensor domain (PAS domain)"/>
    <property type="match status" value="1"/>
</dbReference>
<dbReference type="PRINTS" id="PR00344">
    <property type="entry name" value="BCTRLSENSOR"/>
</dbReference>
<evidence type="ECO:0000256" key="7">
    <source>
        <dbReference type="ARBA" id="ARBA00022840"/>
    </source>
</evidence>
<dbReference type="PANTHER" id="PTHR45339:SF5">
    <property type="entry name" value="HISTIDINE KINASE"/>
    <property type="match status" value="1"/>
</dbReference>
<dbReference type="FunFam" id="1.10.287.130:FF:000002">
    <property type="entry name" value="Two-component osmosensing histidine kinase"/>
    <property type="match status" value="1"/>
</dbReference>
<evidence type="ECO:0000256" key="8">
    <source>
        <dbReference type="ARBA" id="ARBA00023012"/>
    </source>
</evidence>